<dbReference type="InterPro" id="IPR011042">
    <property type="entry name" value="6-blade_b-propeller_TolB-like"/>
</dbReference>
<keyword evidence="2" id="KW-1133">Transmembrane helix</keyword>
<dbReference type="RefSeq" id="WP_184755500.1">
    <property type="nucleotide sequence ID" value="NZ_BAABEK010000007.1"/>
</dbReference>
<keyword evidence="2" id="KW-0812">Transmembrane</keyword>
<name>A0A7W7WAU4_9ACTN</name>
<proteinExistence type="predicted"/>
<feature type="compositionally biased region" description="Basic and acidic residues" evidence="1">
    <location>
        <begin position="79"/>
        <end position="90"/>
    </location>
</feature>
<sequence>MSELEDRLGRVLTDAADRAPRASAGLAATVETRHRRRRARTTALLAAAAVVVVIGGAGAAVNAVRTSAAPQPAVGATDRATDRATDKATGRAEPPADVIPPPIEKVWPQAVRTIPAKLPDGRDYYPQLLLDDRTLLVMTGVMDGSRQFLWRYDLDSGSPTRVAEIPPTKGSAIFADGVAAGGGNIVWWASYKEPGKDRVARIWTVPVRGGTPRPVTDVPLGNVMKQGHINGLTVAGQDVIFAYEKGGVYRVPLSGGQMQPVKGAERQHILQWPWVGTHQGKNIFAKLFNAETGERRDAVLTADEEVRCGVDRCAGMKVRSQVVRREPVRNRSGKEVKCGTRPCPKTMRVETILRRFVRDRDGSRERELPANFQLGDDAGLERFFKVNLMGPGNLSVLSLYDADTGQFADLGIRRDAEGVRRIPDGGLDRLMTYPIKNEMYVLDLATIK</sequence>
<organism evidence="3 4">
    <name type="scientific">Streptosporangium album</name>
    <dbReference type="NCBI Taxonomy" id="47479"/>
    <lineage>
        <taxon>Bacteria</taxon>
        <taxon>Bacillati</taxon>
        <taxon>Actinomycetota</taxon>
        <taxon>Actinomycetes</taxon>
        <taxon>Streptosporangiales</taxon>
        <taxon>Streptosporangiaceae</taxon>
        <taxon>Streptosporangium</taxon>
    </lineage>
</organism>
<dbReference type="EMBL" id="JACHJU010000001">
    <property type="protein sequence ID" value="MBB4939540.1"/>
    <property type="molecule type" value="Genomic_DNA"/>
</dbReference>
<comment type="caution">
    <text evidence="3">The sequence shown here is derived from an EMBL/GenBank/DDBJ whole genome shotgun (WGS) entry which is preliminary data.</text>
</comment>
<dbReference type="AlphaFoldDB" id="A0A7W7WAU4"/>
<feature type="transmembrane region" description="Helical" evidence="2">
    <location>
        <begin position="43"/>
        <end position="64"/>
    </location>
</feature>
<evidence type="ECO:0000256" key="1">
    <source>
        <dbReference type="SAM" id="MobiDB-lite"/>
    </source>
</evidence>
<evidence type="ECO:0000256" key="2">
    <source>
        <dbReference type="SAM" id="Phobius"/>
    </source>
</evidence>
<feature type="region of interest" description="Disordered" evidence="1">
    <location>
        <begin position="67"/>
        <end position="102"/>
    </location>
</feature>
<dbReference type="Gene3D" id="2.120.10.30">
    <property type="entry name" value="TolB, C-terminal domain"/>
    <property type="match status" value="1"/>
</dbReference>
<dbReference type="Proteomes" id="UP000534286">
    <property type="component" value="Unassembled WGS sequence"/>
</dbReference>
<accession>A0A7W7WAU4</accession>
<keyword evidence="4" id="KW-1185">Reference proteome</keyword>
<dbReference type="SUPFAM" id="SSF69304">
    <property type="entry name" value="Tricorn protease N-terminal domain"/>
    <property type="match status" value="1"/>
</dbReference>
<gene>
    <name evidence="3" type="ORF">FHR32_003845</name>
</gene>
<evidence type="ECO:0000313" key="4">
    <source>
        <dbReference type="Proteomes" id="UP000534286"/>
    </source>
</evidence>
<evidence type="ECO:0000313" key="3">
    <source>
        <dbReference type="EMBL" id="MBB4939540.1"/>
    </source>
</evidence>
<protein>
    <submittedName>
        <fullName evidence="3">Uncharacterized protein</fullName>
    </submittedName>
</protein>
<reference evidence="3 4" key="1">
    <citation type="submission" date="2020-08" db="EMBL/GenBank/DDBJ databases">
        <title>Sequencing the genomes of 1000 actinobacteria strains.</title>
        <authorList>
            <person name="Klenk H.-P."/>
        </authorList>
    </citation>
    <scope>NUCLEOTIDE SEQUENCE [LARGE SCALE GENOMIC DNA]</scope>
    <source>
        <strain evidence="3 4">DSM 43023</strain>
    </source>
</reference>
<keyword evidence="2" id="KW-0472">Membrane</keyword>